<keyword evidence="3" id="KW-1003">Cell membrane</keyword>
<keyword evidence="7 9" id="KW-0472">Membrane</keyword>
<gene>
    <name evidence="11" type="ORF">SAMN04488033_10562</name>
</gene>
<protein>
    <submittedName>
        <fullName evidence="11">TRAP-type C4-dicarboxylate transport system, small permease component</fullName>
    </submittedName>
</protein>
<dbReference type="GO" id="GO:0022857">
    <property type="term" value="F:transmembrane transporter activity"/>
    <property type="evidence" value="ECO:0007669"/>
    <property type="project" value="TreeGrafter"/>
</dbReference>
<dbReference type="InterPro" id="IPR007387">
    <property type="entry name" value="TRAP_DctQ"/>
</dbReference>
<evidence type="ECO:0000256" key="8">
    <source>
        <dbReference type="ARBA" id="ARBA00038436"/>
    </source>
</evidence>
<comment type="similarity">
    <text evidence="8">Belongs to the TRAP transporter small permease family.</text>
</comment>
<evidence type="ECO:0000256" key="2">
    <source>
        <dbReference type="ARBA" id="ARBA00022448"/>
    </source>
</evidence>
<evidence type="ECO:0000256" key="1">
    <source>
        <dbReference type="ARBA" id="ARBA00004429"/>
    </source>
</evidence>
<dbReference type="Proteomes" id="UP000199116">
    <property type="component" value="Unassembled WGS sequence"/>
</dbReference>
<sequence>MSRKLNWFLEWLVVCLVTVMLFSVLWGVCSRYLLADQSSWTDELARFMLIWVSLFGAVYISGRNTHITIDLLPKSFSIRTKLKLDLLVQLIIMLFTAAVFIIGGGRYVYVSFKLEQTSAALGLPMGFVYLVLPISGLMIIYFKWMQMRQTLQELKANR</sequence>
<name>A0A1I2KUC7_9FLAO</name>
<feature type="transmembrane region" description="Helical" evidence="9">
    <location>
        <begin position="86"/>
        <end position="109"/>
    </location>
</feature>
<evidence type="ECO:0000256" key="7">
    <source>
        <dbReference type="ARBA" id="ARBA00023136"/>
    </source>
</evidence>
<feature type="transmembrane region" description="Helical" evidence="9">
    <location>
        <begin position="121"/>
        <end position="142"/>
    </location>
</feature>
<keyword evidence="12" id="KW-1185">Reference proteome</keyword>
<keyword evidence="5 9" id="KW-0812">Transmembrane</keyword>
<dbReference type="AlphaFoldDB" id="A0A1I2KUC7"/>
<dbReference type="RefSeq" id="WP_075325829.1">
    <property type="nucleotide sequence ID" value="NZ_FOOH01000005.1"/>
</dbReference>
<feature type="transmembrane region" description="Helical" evidence="9">
    <location>
        <begin position="48"/>
        <end position="65"/>
    </location>
</feature>
<evidence type="ECO:0000256" key="5">
    <source>
        <dbReference type="ARBA" id="ARBA00022692"/>
    </source>
</evidence>
<reference evidence="12" key="1">
    <citation type="submission" date="2016-10" db="EMBL/GenBank/DDBJ databases">
        <authorList>
            <person name="Varghese N."/>
            <person name="Submissions S."/>
        </authorList>
    </citation>
    <scope>NUCLEOTIDE SEQUENCE [LARGE SCALE GENOMIC DNA]</scope>
    <source>
        <strain evidence="12">DSM 23515</strain>
    </source>
</reference>
<evidence type="ECO:0000256" key="6">
    <source>
        <dbReference type="ARBA" id="ARBA00022989"/>
    </source>
</evidence>
<evidence type="ECO:0000313" key="12">
    <source>
        <dbReference type="Proteomes" id="UP000199116"/>
    </source>
</evidence>
<feature type="transmembrane region" description="Helical" evidence="9">
    <location>
        <begin position="7"/>
        <end position="28"/>
    </location>
</feature>
<dbReference type="EMBL" id="FOOH01000005">
    <property type="protein sequence ID" value="SFF69938.1"/>
    <property type="molecule type" value="Genomic_DNA"/>
</dbReference>
<dbReference type="InterPro" id="IPR055348">
    <property type="entry name" value="DctQ"/>
</dbReference>
<evidence type="ECO:0000313" key="11">
    <source>
        <dbReference type="EMBL" id="SFF69938.1"/>
    </source>
</evidence>
<dbReference type="PANTHER" id="PTHR35011">
    <property type="entry name" value="2,3-DIKETO-L-GULONATE TRAP TRANSPORTER SMALL PERMEASE PROTEIN YIAM"/>
    <property type="match status" value="1"/>
</dbReference>
<keyword evidence="2" id="KW-0813">Transport</keyword>
<dbReference type="PANTHER" id="PTHR35011:SF2">
    <property type="entry name" value="2,3-DIKETO-L-GULONATE TRAP TRANSPORTER SMALL PERMEASE PROTEIN YIAM"/>
    <property type="match status" value="1"/>
</dbReference>
<dbReference type="GO" id="GO:0005886">
    <property type="term" value="C:plasma membrane"/>
    <property type="evidence" value="ECO:0007669"/>
    <property type="project" value="UniProtKB-SubCell"/>
</dbReference>
<organism evidence="11 12">
    <name type="scientific">Salegentibacter agarivorans</name>
    <dbReference type="NCBI Taxonomy" id="345907"/>
    <lineage>
        <taxon>Bacteria</taxon>
        <taxon>Pseudomonadati</taxon>
        <taxon>Bacteroidota</taxon>
        <taxon>Flavobacteriia</taxon>
        <taxon>Flavobacteriales</taxon>
        <taxon>Flavobacteriaceae</taxon>
        <taxon>Salegentibacter</taxon>
    </lineage>
</organism>
<proteinExistence type="inferred from homology"/>
<feature type="domain" description="Tripartite ATP-independent periplasmic transporters DctQ component" evidence="10">
    <location>
        <begin position="20"/>
        <end position="150"/>
    </location>
</feature>
<comment type="subcellular location">
    <subcellularLocation>
        <location evidence="1">Cell inner membrane</location>
        <topology evidence="1">Multi-pass membrane protein</topology>
    </subcellularLocation>
</comment>
<evidence type="ECO:0000259" key="10">
    <source>
        <dbReference type="Pfam" id="PF04290"/>
    </source>
</evidence>
<evidence type="ECO:0000256" key="4">
    <source>
        <dbReference type="ARBA" id="ARBA00022519"/>
    </source>
</evidence>
<evidence type="ECO:0000256" key="9">
    <source>
        <dbReference type="SAM" id="Phobius"/>
    </source>
</evidence>
<dbReference type="Pfam" id="PF04290">
    <property type="entry name" value="DctQ"/>
    <property type="match status" value="1"/>
</dbReference>
<dbReference type="GO" id="GO:0015740">
    <property type="term" value="P:C4-dicarboxylate transport"/>
    <property type="evidence" value="ECO:0007669"/>
    <property type="project" value="TreeGrafter"/>
</dbReference>
<keyword evidence="6 9" id="KW-1133">Transmembrane helix</keyword>
<evidence type="ECO:0000256" key="3">
    <source>
        <dbReference type="ARBA" id="ARBA00022475"/>
    </source>
</evidence>
<keyword evidence="4" id="KW-0997">Cell inner membrane</keyword>
<accession>A0A1I2KUC7</accession>